<keyword evidence="7" id="KW-0472">Membrane</keyword>
<feature type="compositionally biased region" description="Low complexity" evidence="6">
    <location>
        <begin position="535"/>
        <end position="554"/>
    </location>
</feature>
<dbReference type="InterPro" id="IPR001128">
    <property type="entry name" value="Cyt_P450"/>
</dbReference>
<organism evidence="8">
    <name type="scientific">Dunaliella tertiolecta</name>
    <name type="common">Green alga</name>
    <dbReference type="NCBI Taxonomy" id="3047"/>
    <lineage>
        <taxon>Eukaryota</taxon>
        <taxon>Viridiplantae</taxon>
        <taxon>Chlorophyta</taxon>
        <taxon>core chlorophytes</taxon>
        <taxon>Chlorophyceae</taxon>
        <taxon>CS clade</taxon>
        <taxon>Chlamydomonadales</taxon>
        <taxon>Dunaliellaceae</taxon>
        <taxon>Dunaliella</taxon>
    </lineage>
</organism>
<dbReference type="PANTHER" id="PTHR24304:SF2">
    <property type="entry name" value="24-HYDROXYCHOLESTEROL 7-ALPHA-HYDROXYLASE"/>
    <property type="match status" value="1"/>
</dbReference>
<feature type="transmembrane region" description="Helical" evidence="7">
    <location>
        <begin position="12"/>
        <end position="30"/>
    </location>
</feature>
<keyword evidence="4 5" id="KW-0408">Iron</keyword>
<gene>
    <name evidence="8" type="ORF">DTER00134_LOCUS4383</name>
</gene>
<protein>
    <recommendedName>
        <fullName evidence="9">Cytochrome P450</fullName>
    </recommendedName>
</protein>
<evidence type="ECO:0000256" key="2">
    <source>
        <dbReference type="ARBA" id="ARBA00022617"/>
    </source>
</evidence>
<evidence type="ECO:0008006" key="9">
    <source>
        <dbReference type="Google" id="ProtNLM"/>
    </source>
</evidence>
<reference evidence="8" key="1">
    <citation type="submission" date="2021-01" db="EMBL/GenBank/DDBJ databases">
        <authorList>
            <person name="Corre E."/>
            <person name="Pelletier E."/>
            <person name="Niang G."/>
            <person name="Scheremetjew M."/>
            <person name="Finn R."/>
            <person name="Kale V."/>
            <person name="Holt S."/>
            <person name="Cochrane G."/>
            <person name="Meng A."/>
            <person name="Brown T."/>
            <person name="Cohen L."/>
        </authorList>
    </citation>
    <scope>NUCLEOTIDE SEQUENCE</scope>
    <source>
        <strain evidence="8">CCMP1320</strain>
    </source>
</reference>
<dbReference type="GO" id="GO:0016705">
    <property type="term" value="F:oxidoreductase activity, acting on paired donors, with incorporation or reduction of molecular oxygen"/>
    <property type="evidence" value="ECO:0007669"/>
    <property type="project" value="InterPro"/>
</dbReference>
<evidence type="ECO:0000256" key="5">
    <source>
        <dbReference type="PIRSR" id="PIRSR602403-1"/>
    </source>
</evidence>
<evidence type="ECO:0000256" key="4">
    <source>
        <dbReference type="ARBA" id="ARBA00023004"/>
    </source>
</evidence>
<keyword evidence="7" id="KW-0812">Transmembrane</keyword>
<comment type="cofactor">
    <cofactor evidence="5">
        <name>heme</name>
        <dbReference type="ChEBI" id="CHEBI:30413"/>
    </cofactor>
</comment>
<dbReference type="InterPro" id="IPR036396">
    <property type="entry name" value="Cyt_P450_sf"/>
</dbReference>
<dbReference type="GO" id="GO:0020037">
    <property type="term" value="F:heme binding"/>
    <property type="evidence" value="ECO:0007669"/>
    <property type="project" value="InterPro"/>
</dbReference>
<dbReference type="PRINTS" id="PR00465">
    <property type="entry name" value="EP450IV"/>
</dbReference>
<feature type="compositionally biased region" description="Basic and acidic residues" evidence="6">
    <location>
        <begin position="595"/>
        <end position="604"/>
    </location>
</feature>
<name>A0A7S3QQK6_DUNTE</name>
<dbReference type="GO" id="GO:0004497">
    <property type="term" value="F:monooxygenase activity"/>
    <property type="evidence" value="ECO:0007669"/>
    <property type="project" value="InterPro"/>
</dbReference>
<dbReference type="EMBL" id="HBIP01008078">
    <property type="protein sequence ID" value="CAE0489312.1"/>
    <property type="molecule type" value="Transcribed_RNA"/>
</dbReference>
<accession>A0A7S3QQK6</accession>
<dbReference type="PANTHER" id="PTHR24304">
    <property type="entry name" value="CYTOCHROME P450 FAMILY 7"/>
    <property type="match status" value="1"/>
</dbReference>
<keyword evidence="2 5" id="KW-0349">Heme</keyword>
<dbReference type="GO" id="GO:0005506">
    <property type="term" value="F:iron ion binding"/>
    <property type="evidence" value="ECO:0007669"/>
    <property type="project" value="InterPro"/>
</dbReference>
<dbReference type="SUPFAM" id="SSF48264">
    <property type="entry name" value="Cytochrome P450"/>
    <property type="match status" value="1"/>
</dbReference>
<dbReference type="AlphaFoldDB" id="A0A7S3QQK6"/>
<dbReference type="InterPro" id="IPR002403">
    <property type="entry name" value="Cyt_P450_E_grp-IV"/>
</dbReference>
<keyword evidence="3 5" id="KW-0479">Metal-binding</keyword>
<feature type="region of interest" description="Disordered" evidence="6">
    <location>
        <begin position="322"/>
        <end position="342"/>
    </location>
</feature>
<evidence type="ECO:0000256" key="3">
    <source>
        <dbReference type="ARBA" id="ARBA00022723"/>
    </source>
</evidence>
<feature type="compositionally biased region" description="Low complexity" evidence="6">
    <location>
        <begin position="605"/>
        <end position="615"/>
    </location>
</feature>
<sequence length="656" mass="70849">MMDGWEPYVAEYVQQILFYGLLLLAGLFTGKLTGKLFPRKDGGRQMYPPGLPILGQAIALGRLGTMYIRACRKQYGSAFSLRLAGQRMCFLFEPQHIEMFFKAPESEITFRPAVEQFTQRVFGLPSKDFFPKHSQILTDLRHMLTPSTLESHAQQLAHYAEQHMEELFPVAGGSQVELFTAVRKLVFRSAVPVLFGQSFACGSHPGFIDELEEAFVTFESYFEMAASPIPHFFLPRFEWSRAQLLAWFGDAHKKGLFQGTPVGELLQKAGLKDDLAPHLLLALLWASQANTVPATFWAVAMICLPEHREHLQAIRDELLEGVTATDQGTEPASEIEADGDRERGLSSMPFSRLLPAAFKLATNRRSHIARCTSEATRLRVQSLDVRFAAADLQLDLANGDKVNIPKGCILALCPYEIHHDDALFPPSASTFDPTRAPMNLGDGHAIMPTVAGIAFGAGAYRCPGRFFAEMEVALLVQLILARRNFTILSAPSSTPNGAQQDGGVWELARNIASEIGHCILGKDTAFWGLGIGSPETGSSGSSSNSSPPNAGSDSINSSNNTGESKGGPEGAVNASKTNPAQVGEAGSCSSSLPIGKEDGNRKDSSSSCSSGSSSGDPGGRLPAPDHSRLVGVKVPSAPCVVTCTVPKYEEEGFLVL</sequence>
<evidence type="ECO:0000256" key="1">
    <source>
        <dbReference type="ARBA" id="ARBA00010617"/>
    </source>
</evidence>
<feature type="region of interest" description="Disordered" evidence="6">
    <location>
        <begin position="535"/>
        <end position="629"/>
    </location>
</feature>
<evidence type="ECO:0000256" key="6">
    <source>
        <dbReference type="SAM" id="MobiDB-lite"/>
    </source>
</evidence>
<dbReference type="Gene3D" id="1.10.630.10">
    <property type="entry name" value="Cytochrome P450"/>
    <property type="match status" value="1"/>
</dbReference>
<evidence type="ECO:0000256" key="7">
    <source>
        <dbReference type="SAM" id="Phobius"/>
    </source>
</evidence>
<dbReference type="Pfam" id="PF00067">
    <property type="entry name" value="p450"/>
    <property type="match status" value="2"/>
</dbReference>
<keyword evidence="7" id="KW-1133">Transmembrane helix</keyword>
<dbReference type="InterPro" id="IPR050529">
    <property type="entry name" value="CYP450_sterol_14alpha_dmase"/>
</dbReference>
<comment type="similarity">
    <text evidence="1">Belongs to the cytochrome P450 family.</text>
</comment>
<proteinExistence type="inferred from homology"/>
<feature type="binding site" description="axial binding residue" evidence="5">
    <location>
        <position position="462"/>
    </location>
    <ligand>
        <name>heme</name>
        <dbReference type="ChEBI" id="CHEBI:30413"/>
    </ligand>
    <ligandPart>
        <name>Fe</name>
        <dbReference type="ChEBI" id="CHEBI:18248"/>
    </ligandPart>
</feature>
<evidence type="ECO:0000313" key="8">
    <source>
        <dbReference type="EMBL" id="CAE0489312.1"/>
    </source>
</evidence>